<evidence type="ECO:0000256" key="6">
    <source>
        <dbReference type="HAMAP-Rule" id="MF_00074"/>
    </source>
</evidence>
<dbReference type="NCBIfam" id="TIGR00138">
    <property type="entry name" value="rsmG_gidB"/>
    <property type="match status" value="1"/>
</dbReference>
<keyword evidence="1 6" id="KW-0963">Cytoplasm</keyword>
<gene>
    <name evidence="6" type="primary">rsmG</name>
    <name evidence="7" type="ORF">AUC70_02810</name>
</gene>
<protein>
    <recommendedName>
        <fullName evidence="6">Ribosomal RNA small subunit methyltransferase G</fullName>
        <ecNumber evidence="6">2.1.1.170</ecNumber>
    </recommendedName>
    <alternativeName>
        <fullName evidence="6">16S rRNA 7-methylguanosine methyltransferase</fullName>
        <shortName evidence="6">16S rRNA m7G methyltransferase</shortName>
    </alternativeName>
</protein>
<dbReference type="InterPro" id="IPR029063">
    <property type="entry name" value="SAM-dependent_MTases_sf"/>
</dbReference>
<reference evidence="7 8" key="1">
    <citation type="journal article" date="2016" name="Environ. Microbiol.">
        <title>New Methyloceanibacter diversity from North Sea sediments includes methanotroph containing solely the soluble methane monooxygenase.</title>
        <authorList>
            <person name="Vekeman B."/>
            <person name="Kerckhof F.M."/>
            <person name="Cremers G."/>
            <person name="de Vos P."/>
            <person name="Vandamme P."/>
            <person name="Boon N."/>
            <person name="Op den Camp H.J."/>
            <person name="Heylen K."/>
        </authorList>
    </citation>
    <scope>NUCLEOTIDE SEQUENCE [LARGE SCALE GENOMIC DNA]</scope>
    <source>
        <strain evidence="7 8">R-67176</strain>
    </source>
</reference>
<feature type="binding site" evidence="6">
    <location>
        <begin position="134"/>
        <end position="135"/>
    </location>
    <ligand>
        <name>S-adenosyl-L-methionine</name>
        <dbReference type="ChEBI" id="CHEBI:59789"/>
    </ligand>
</feature>
<dbReference type="AlphaFoldDB" id="A0A1E3VQL4"/>
<feature type="binding site" evidence="6">
    <location>
        <position position="86"/>
    </location>
    <ligand>
        <name>S-adenosyl-L-methionine</name>
        <dbReference type="ChEBI" id="CHEBI:59789"/>
    </ligand>
</feature>
<name>A0A1E3VQL4_9HYPH</name>
<evidence type="ECO:0000256" key="2">
    <source>
        <dbReference type="ARBA" id="ARBA00022552"/>
    </source>
</evidence>
<dbReference type="GO" id="GO:0070043">
    <property type="term" value="F:rRNA (guanine-N7-)-methyltransferase activity"/>
    <property type="evidence" value="ECO:0007669"/>
    <property type="project" value="UniProtKB-UniRule"/>
</dbReference>
<evidence type="ECO:0000256" key="4">
    <source>
        <dbReference type="ARBA" id="ARBA00022679"/>
    </source>
</evidence>
<accession>A0A1E3VQL4</accession>
<comment type="catalytic activity">
    <reaction evidence="6">
        <text>guanosine(527) in 16S rRNA + S-adenosyl-L-methionine = N(7)-methylguanosine(527) in 16S rRNA + S-adenosyl-L-homocysteine</text>
        <dbReference type="Rhea" id="RHEA:42732"/>
        <dbReference type="Rhea" id="RHEA-COMP:10209"/>
        <dbReference type="Rhea" id="RHEA-COMP:10210"/>
        <dbReference type="ChEBI" id="CHEBI:57856"/>
        <dbReference type="ChEBI" id="CHEBI:59789"/>
        <dbReference type="ChEBI" id="CHEBI:74269"/>
        <dbReference type="ChEBI" id="CHEBI:74480"/>
        <dbReference type="EC" id="2.1.1.170"/>
    </reaction>
</comment>
<comment type="similarity">
    <text evidence="6">Belongs to the methyltransferase superfamily. RNA methyltransferase RsmG family.</text>
</comment>
<sequence length="221" mass="24429">MSADTKHGALASSAESFAETFKVSHETIHRLERFVELLEHWQKTTNLVAPSTLPDVWSRHLADSAQLSGLAPKARLWLDLGSGGGFPGMVVAILRSGDPDFRMHLVESNHKKCAFLGQVARAVEAPVDIHAMRIEQFAENAQSLRPDVVSARALAPLPRLLELAEPFLRGETRGLFLKGRETEAEIASAQDRWSFDHACHPSLTADDARIVEITNLRRRPA</sequence>
<evidence type="ECO:0000256" key="3">
    <source>
        <dbReference type="ARBA" id="ARBA00022603"/>
    </source>
</evidence>
<organism evidence="7 8">
    <name type="scientific">Methyloceanibacter stevinii</name>
    <dbReference type="NCBI Taxonomy" id="1774970"/>
    <lineage>
        <taxon>Bacteria</taxon>
        <taxon>Pseudomonadati</taxon>
        <taxon>Pseudomonadota</taxon>
        <taxon>Alphaproteobacteria</taxon>
        <taxon>Hyphomicrobiales</taxon>
        <taxon>Hyphomicrobiaceae</taxon>
        <taxon>Methyloceanibacter</taxon>
    </lineage>
</organism>
<proteinExistence type="inferred from homology"/>
<keyword evidence="8" id="KW-1185">Reference proteome</keyword>
<dbReference type="Proteomes" id="UP000094172">
    <property type="component" value="Unassembled WGS sequence"/>
</dbReference>
<keyword evidence="3 6" id="KW-0489">Methyltransferase</keyword>
<dbReference type="SUPFAM" id="SSF53335">
    <property type="entry name" value="S-adenosyl-L-methionine-dependent methyltransferases"/>
    <property type="match status" value="1"/>
</dbReference>
<dbReference type="EC" id="2.1.1.170" evidence="6"/>
<evidence type="ECO:0000313" key="7">
    <source>
        <dbReference type="EMBL" id="ODR95813.1"/>
    </source>
</evidence>
<dbReference type="PANTHER" id="PTHR31760:SF0">
    <property type="entry name" value="S-ADENOSYL-L-METHIONINE-DEPENDENT METHYLTRANSFERASES SUPERFAMILY PROTEIN"/>
    <property type="match status" value="1"/>
</dbReference>
<evidence type="ECO:0000313" key="8">
    <source>
        <dbReference type="Proteomes" id="UP000094172"/>
    </source>
</evidence>
<dbReference type="PANTHER" id="PTHR31760">
    <property type="entry name" value="S-ADENOSYL-L-METHIONINE-DEPENDENT METHYLTRANSFERASES SUPERFAMILY PROTEIN"/>
    <property type="match status" value="1"/>
</dbReference>
<dbReference type="HAMAP" id="MF_00074">
    <property type="entry name" value="16SrRNA_methyltr_G"/>
    <property type="match status" value="1"/>
</dbReference>
<comment type="function">
    <text evidence="6">Specifically methylates the N7 position of guanine in position 527 of 16S rRNA.</text>
</comment>
<dbReference type="GO" id="GO:0005829">
    <property type="term" value="C:cytosol"/>
    <property type="evidence" value="ECO:0007669"/>
    <property type="project" value="TreeGrafter"/>
</dbReference>
<dbReference type="InterPro" id="IPR003682">
    <property type="entry name" value="rRNA_ssu_MeTfrase_G"/>
</dbReference>
<comment type="subcellular location">
    <subcellularLocation>
        <location evidence="6">Cytoplasm</location>
    </subcellularLocation>
</comment>
<keyword evidence="4 6" id="KW-0808">Transferase</keyword>
<dbReference type="STRING" id="1774970.AUC70_02810"/>
<dbReference type="Pfam" id="PF02527">
    <property type="entry name" value="GidB"/>
    <property type="match status" value="1"/>
</dbReference>
<evidence type="ECO:0000256" key="1">
    <source>
        <dbReference type="ARBA" id="ARBA00022490"/>
    </source>
</evidence>
<comment type="caution">
    <text evidence="6">Lacks conserved residue(s) required for the propagation of feature annotation.</text>
</comment>
<keyword evidence="2 6" id="KW-0698">rRNA processing</keyword>
<dbReference type="Gene3D" id="3.40.50.150">
    <property type="entry name" value="Vaccinia Virus protein VP39"/>
    <property type="match status" value="1"/>
</dbReference>
<keyword evidence="5 6" id="KW-0949">S-adenosyl-L-methionine</keyword>
<dbReference type="EMBL" id="LPWE01000010">
    <property type="protein sequence ID" value="ODR95813.1"/>
    <property type="molecule type" value="Genomic_DNA"/>
</dbReference>
<evidence type="ECO:0000256" key="5">
    <source>
        <dbReference type="ARBA" id="ARBA00022691"/>
    </source>
</evidence>
<feature type="binding site" evidence="6">
    <location>
        <position position="152"/>
    </location>
    <ligand>
        <name>S-adenosyl-L-methionine</name>
        <dbReference type="ChEBI" id="CHEBI:59789"/>
    </ligand>
</feature>
<feature type="binding site" evidence="6">
    <location>
        <position position="81"/>
    </location>
    <ligand>
        <name>S-adenosyl-L-methionine</name>
        <dbReference type="ChEBI" id="CHEBI:59789"/>
    </ligand>
</feature>
<comment type="caution">
    <text evidence="7">The sequence shown here is derived from an EMBL/GenBank/DDBJ whole genome shotgun (WGS) entry which is preliminary data.</text>
</comment>